<organism evidence="1 2">
    <name type="scientific">Racocetra persica</name>
    <dbReference type="NCBI Taxonomy" id="160502"/>
    <lineage>
        <taxon>Eukaryota</taxon>
        <taxon>Fungi</taxon>
        <taxon>Fungi incertae sedis</taxon>
        <taxon>Mucoromycota</taxon>
        <taxon>Glomeromycotina</taxon>
        <taxon>Glomeromycetes</taxon>
        <taxon>Diversisporales</taxon>
        <taxon>Gigasporaceae</taxon>
        <taxon>Racocetra</taxon>
    </lineage>
</organism>
<gene>
    <name evidence="1" type="ORF">RPERSI_LOCUS27560</name>
</gene>
<accession>A0ACA9S8Q0</accession>
<protein>
    <submittedName>
        <fullName evidence="1">10332_t:CDS:1</fullName>
    </submittedName>
</protein>
<dbReference type="EMBL" id="CAJVQC010097683">
    <property type="protein sequence ID" value="CAG8829670.1"/>
    <property type="molecule type" value="Genomic_DNA"/>
</dbReference>
<reference evidence="1" key="1">
    <citation type="submission" date="2021-06" db="EMBL/GenBank/DDBJ databases">
        <authorList>
            <person name="Kallberg Y."/>
            <person name="Tangrot J."/>
            <person name="Rosling A."/>
        </authorList>
    </citation>
    <scope>NUCLEOTIDE SEQUENCE</scope>
    <source>
        <strain evidence="1">MA461A</strain>
    </source>
</reference>
<dbReference type="Proteomes" id="UP000789920">
    <property type="component" value="Unassembled WGS sequence"/>
</dbReference>
<feature type="non-terminal residue" evidence="1">
    <location>
        <position position="88"/>
    </location>
</feature>
<evidence type="ECO:0000313" key="2">
    <source>
        <dbReference type="Proteomes" id="UP000789920"/>
    </source>
</evidence>
<keyword evidence="2" id="KW-1185">Reference proteome</keyword>
<sequence>SQTTSLINSITQQTIVTLSDYSILFDEFINSTKCDIIFLPIESIAKELNIQENLNKELTTNQQDINQQKNKYFINQIKNDLEHKIEDQ</sequence>
<proteinExistence type="predicted"/>
<name>A0ACA9S8Q0_9GLOM</name>
<evidence type="ECO:0000313" key="1">
    <source>
        <dbReference type="EMBL" id="CAG8829670.1"/>
    </source>
</evidence>
<comment type="caution">
    <text evidence="1">The sequence shown here is derived from an EMBL/GenBank/DDBJ whole genome shotgun (WGS) entry which is preliminary data.</text>
</comment>
<feature type="non-terminal residue" evidence="1">
    <location>
        <position position="1"/>
    </location>
</feature>